<proteinExistence type="predicted"/>
<reference evidence="2 3" key="1">
    <citation type="submission" date="2018-02" db="EMBL/GenBank/DDBJ databases">
        <title>The genomes of Aspergillus section Nigri reveals drivers in fungal speciation.</title>
        <authorList>
            <consortium name="DOE Joint Genome Institute"/>
            <person name="Vesth T.C."/>
            <person name="Nybo J."/>
            <person name="Theobald S."/>
            <person name="Brandl J."/>
            <person name="Frisvad J.C."/>
            <person name="Nielsen K.F."/>
            <person name="Lyhne E.K."/>
            <person name="Kogle M.E."/>
            <person name="Kuo A."/>
            <person name="Riley R."/>
            <person name="Clum A."/>
            <person name="Nolan M."/>
            <person name="Lipzen A."/>
            <person name="Salamov A."/>
            <person name="Henrissat B."/>
            <person name="Wiebenga A."/>
            <person name="De vries R.P."/>
            <person name="Grigoriev I.V."/>
            <person name="Mortensen U.H."/>
            <person name="Andersen M.R."/>
            <person name="Baker S.E."/>
        </authorList>
    </citation>
    <scope>NUCLEOTIDE SEQUENCE [LARGE SCALE GENOMIC DNA]</scope>
    <source>
        <strain evidence="2 3">CBS 114.51</strain>
    </source>
</reference>
<dbReference type="RefSeq" id="XP_025525906.1">
    <property type="nucleotide sequence ID" value="XM_025666142.1"/>
</dbReference>
<organism evidence="2 3">
    <name type="scientific">Aspergillus japonicus CBS 114.51</name>
    <dbReference type="NCBI Taxonomy" id="1448312"/>
    <lineage>
        <taxon>Eukaryota</taxon>
        <taxon>Fungi</taxon>
        <taxon>Dikarya</taxon>
        <taxon>Ascomycota</taxon>
        <taxon>Pezizomycotina</taxon>
        <taxon>Eurotiomycetes</taxon>
        <taxon>Eurotiomycetidae</taxon>
        <taxon>Eurotiales</taxon>
        <taxon>Aspergillaceae</taxon>
        <taxon>Aspergillus</taxon>
        <taxon>Aspergillus subgen. Circumdati</taxon>
    </lineage>
</organism>
<name>A0A8T8WX95_ASPJA</name>
<dbReference type="AlphaFoldDB" id="A0A8T8WX95"/>
<dbReference type="Proteomes" id="UP000249497">
    <property type="component" value="Unassembled WGS sequence"/>
</dbReference>
<feature type="signal peptide" evidence="1">
    <location>
        <begin position="1"/>
        <end position="25"/>
    </location>
</feature>
<accession>A0A8T8WX95</accession>
<dbReference type="EMBL" id="KZ824808">
    <property type="protein sequence ID" value="RAH80012.1"/>
    <property type="molecule type" value="Genomic_DNA"/>
</dbReference>
<gene>
    <name evidence="2" type="ORF">BO86DRAFT_135846</name>
</gene>
<keyword evidence="1" id="KW-0732">Signal</keyword>
<feature type="chain" id="PRO_5035845990" evidence="1">
    <location>
        <begin position="26"/>
        <end position="416"/>
    </location>
</feature>
<dbReference type="OrthoDB" id="4485764at2759"/>
<keyword evidence="3" id="KW-1185">Reference proteome</keyword>
<evidence type="ECO:0000256" key="1">
    <source>
        <dbReference type="SAM" id="SignalP"/>
    </source>
</evidence>
<dbReference type="GeneID" id="37169834"/>
<protein>
    <submittedName>
        <fullName evidence="2">Uncharacterized protein</fullName>
    </submittedName>
</protein>
<sequence length="416" mass="43151">MKTPSLLRLGWVFVLALVVAWGVSALPAPAETEDIALSKRQEIQAAGGQGGGQSGTTLSETMTIKGHRTRTFTWTIDKTAKPTVLNLVQGQSGTVDYTVVLTKDDGTVRTWIDGQVCIHNGGSVATENLQSTLKVTQPPSSTVILSPQLDVSAKPVLAAGETYCYPYSIDIPNANSGTYKVTADTTITNHSGHLGEPFGPNESATTTIPATETLVHNSVTVSDTLQGSLGQFSDDGTKPYTRTFTCANEGDNPNTASITYDDGSPGPSDQATVTVKCSGGGGGGGCTRTIGYWKNHIEAITPQLLPIWLGTEGGSKSVKVESAAQAVTIEGIPTASNGIDKLYAQLLAAKLNIKSGADGSAVASTIQAADAFLATKNSADWTTSGSLTNAQKSQVNGWATTLDNYNNGVTGPGHCP</sequence>
<evidence type="ECO:0000313" key="3">
    <source>
        <dbReference type="Proteomes" id="UP000249497"/>
    </source>
</evidence>
<evidence type="ECO:0000313" key="2">
    <source>
        <dbReference type="EMBL" id="RAH80012.1"/>
    </source>
</evidence>